<evidence type="ECO:0000259" key="2">
    <source>
        <dbReference type="Pfam" id="PF06747"/>
    </source>
</evidence>
<dbReference type="PANTHER" id="PTHR28066:SF1">
    <property type="entry name" value="SMALL RIBOSOMAL SUBUNIT PROTEIN MS37"/>
    <property type="match status" value="1"/>
</dbReference>
<name>A0A2R5G4X9_9STRA</name>
<evidence type="ECO:0000313" key="4">
    <source>
        <dbReference type="Proteomes" id="UP000241890"/>
    </source>
</evidence>
<keyword evidence="1" id="KW-1015">Disulfide bond</keyword>
<dbReference type="PROSITE" id="PS51808">
    <property type="entry name" value="CHCH"/>
    <property type="match status" value="1"/>
</dbReference>
<sequence>MVDIKKIKAPKERRYGSPCYHEVQAFLNCLKTNDYDDSKCRGEIQAMTRCSDALLAKAKENKGRHKVTTNYHLQRLAQAVLNKKK</sequence>
<comment type="caution">
    <text evidence="3">The sequence shown here is derived from an EMBL/GenBank/DDBJ whole genome shotgun (WGS) entry which is preliminary data.</text>
</comment>
<feature type="domain" description="CHCH" evidence="2">
    <location>
        <begin position="19"/>
        <end position="50"/>
    </location>
</feature>
<dbReference type="Pfam" id="PF06747">
    <property type="entry name" value="CHCH"/>
    <property type="match status" value="1"/>
</dbReference>
<organism evidence="3 4">
    <name type="scientific">Hondaea fermentalgiana</name>
    <dbReference type="NCBI Taxonomy" id="2315210"/>
    <lineage>
        <taxon>Eukaryota</taxon>
        <taxon>Sar</taxon>
        <taxon>Stramenopiles</taxon>
        <taxon>Bigyra</taxon>
        <taxon>Labyrinthulomycetes</taxon>
        <taxon>Thraustochytrida</taxon>
        <taxon>Thraustochytriidae</taxon>
        <taxon>Hondaea</taxon>
    </lineage>
</organism>
<dbReference type="Gene3D" id="1.10.287.1130">
    <property type="entry name" value="CytochromE C oxidase copper chaperone"/>
    <property type="match status" value="1"/>
</dbReference>
<gene>
    <name evidence="3" type="ORF">FCC1311_022972</name>
</gene>
<dbReference type="GO" id="GO:0003735">
    <property type="term" value="F:structural constituent of ribosome"/>
    <property type="evidence" value="ECO:0007669"/>
    <property type="project" value="InterPro"/>
</dbReference>
<keyword evidence="4" id="KW-1185">Reference proteome</keyword>
<dbReference type="Proteomes" id="UP000241890">
    <property type="component" value="Unassembled WGS sequence"/>
</dbReference>
<dbReference type="InterPro" id="IPR017264">
    <property type="entry name" value="Ribosomal_mS37_fun"/>
</dbReference>
<reference evidence="3 4" key="1">
    <citation type="submission" date="2017-12" db="EMBL/GenBank/DDBJ databases">
        <title>Sequencing, de novo assembly and annotation of complete genome of a new Thraustochytrid species, strain FCC1311.</title>
        <authorList>
            <person name="Sedici K."/>
            <person name="Godart F."/>
            <person name="Aiese Cigliano R."/>
            <person name="Sanseverino W."/>
            <person name="Barakat M."/>
            <person name="Ortet P."/>
            <person name="Marechal E."/>
            <person name="Cagnac O."/>
            <person name="Amato A."/>
        </authorList>
    </citation>
    <scope>NUCLEOTIDE SEQUENCE [LARGE SCALE GENOMIC DNA]</scope>
</reference>
<proteinExistence type="predicted"/>
<evidence type="ECO:0000256" key="1">
    <source>
        <dbReference type="ARBA" id="ARBA00023157"/>
    </source>
</evidence>
<dbReference type="EMBL" id="BEYU01000019">
    <property type="protein sequence ID" value="GBG26077.1"/>
    <property type="molecule type" value="Genomic_DNA"/>
</dbReference>
<dbReference type="GO" id="GO:0005739">
    <property type="term" value="C:mitochondrion"/>
    <property type="evidence" value="ECO:0007669"/>
    <property type="project" value="GOC"/>
</dbReference>
<dbReference type="InParanoid" id="A0A2R5G4X9"/>
<dbReference type="InterPro" id="IPR010625">
    <property type="entry name" value="CHCH"/>
</dbReference>
<dbReference type="SUPFAM" id="SSF47072">
    <property type="entry name" value="Cysteine alpha-hairpin motif"/>
    <property type="match status" value="1"/>
</dbReference>
<dbReference type="OrthoDB" id="13601at2759"/>
<dbReference type="GO" id="GO:0032543">
    <property type="term" value="P:mitochondrial translation"/>
    <property type="evidence" value="ECO:0007669"/>
    <property type="project" value="InterPro"/>
</dbReference>
<dbReference type="PANTHER" id="PTHR28066">
    <property type="entry name" value="37S RIBOSOMAL PROTEIN MRP10, MITOCHONDRIAL"/>
    <property type="match status" value="1"/>
</dbReference>
<accession>A0A2R5G4X9</accession>
<protein>
    <submittedName>
        <fullName evidence="3">Coiled-coil-helix-coiled-coil-helix domain-containing protein 1</fullName>
    </submittedName>
</protein>
<dbReference type="AlphaFoldDB" id="A0A2R5G4X9"/>
<evidence type="ECO:0000313" key="3">
    <source>
        <dbReference type="EMBL" id="GBG26077.1"/>
    </source>
</evidence>
<dbReference type="InterPro" id="IPR009069">
    <property type="entry name" value="Cys_alpha_HP_mot_SF"/>
</dbReference>